<gene>
    <name evidence="8" type="ORF">CDV31_002910</name>
</gene>
<dbReference type="SUPFAM" id="SSF57701">
    <property type="entry name" value="Zn2/Cys6 DNA-binding domain"/>
    <property type="match status" value="1"/>
</dbReference>
<organism evidence="8 9">
    <name type="scientific">Fusarium ambrosium</name>
    <dbReference type="NCBI Taxonomy" id="131363"/>
    <lineage>
        <taxon>Eukaryota</taxon>
        <taxon>Fungi</taxon>
        <taxon>Dikarya</taxon>
        <taxon>Ascomycota</taxon>
        <taxon>Pezizomycotina</taxon>
        <taxon>Sordariomycetes</taxon>
        <taxon>Hypocreomycetidae</taxon>
        <taxon>Hypocreales</taxon>
        <taxon>Nectriaceae</taxon>
        <taxon>Fusarium</taxon>
        <taxon>Fusarium solani species complex</taxon>
    </lineage>
</organism>
<dbReference type="PANTHER" id="PTHR47338:SF25">
    <property type="entry name" value="TRANSCRIPTION FACTOR"/>
    <property type="match status" value="1"/>
</dbReference>
<dbReference type="GO" id="GO:0006351">
    <property type="term" value="P:DNA-templated transcription"/>
    <property type="evidence" value="ECO:0007669"/>
    <property type="project" value="InterPro"/>
</dbReference>
<accession>A0A428UV73</accession>
<dbReference type="CDD" id="cd00067">
    <property type="entry name" value="GAL4"/>
    <property type="match status" value="1"/>
</dbReference>
<dbReference type="AlphaFoldDB" id="A0A428UV73"/>
<dbReference type="GO" id="GO:0005634">
    <property type="term" value="C:nucleus"/>
    <property type="evidence" value="ECO:0007669"/>
    <property type="project" value="UniProtKB-SubCell"/>
</dbReference>
<dbReference type="SMART" id="SM00066">
    <property type="entry name" value="GAL4"/>
    <property type="match status" value="1"/>
</dbReference>
<keyword evidence="3" id="KW-0805">Transcription regulation</keyword>
<evidence type="ECO:0000256" key="3">
    <source>
        <dbReference type="ARBA" id="ARBA00023015"/>
    </source>
</evidence>
<evidence type="ECO:0000256" key="4">
    <source>
        <dbReference type="ARBA" id="ARBA00023163"/>
    </source>
</evidence>
<keyword evidence="9" id="KW-1185">Reference proteome</keyword>
<keyword evidence="2" id="KW-0479">Metal-binding</keyword>
<protein>
    <recommendedName>
        <fullName evidence="10">Zn(2)-C6 fungal-type domain-containing protein</fullName>
    </recommendedName>
</protein>
<keyword evidence="4" id="KW-0804">Transcription</keyword>
<comment type="caution">
    <text evidence="8">The sequence shown here is derived from an EMBL/GenBank/DDBJ whole genome shotgun (WGS) entry which is preliminary data.</text>
</comment>
<dbReference type="InterPro" id="IPR007219">
    <property type="entry name" value="XnlR_reg_dom"/>
</dbReference>
<dbReference type="InterPro" id="IPR050815">
    <property type="entry name" value="TF_fung"/>
</dbReference>
<dbReference type="Pfam" id="PF00172">
    <property type="entry name" value="Zn_clus"/>
    <property type="match status" value="1"/>
</dbReference>
<evidence type="ECO:0000256" key="1">
    <source>
        <dbReference type="ARBA" id="ARBA00004123"/>
    </source>
</evidence>
<dbReference type="InterPro" id="IPR001138">
    <property type="entry name" value="Zn2Cys6_DnaBD"/>
</dbReference>
<sequence length="647" mass="72114">MVALGLSRARSGKAEQPDEVAQACDAWPFLACSRRRKSKCDGIRPRCKRCASRGVACVWSTPDTSQETREAPQTPCSVVQEPQEVVEEPRVPVRTPQTVARVPVVDAEPLDITADGLKACLGLFFDRHFASDFCSFDHRPDFEQKCMQHPLLSATVVALCGRYLETQDALSLFQLPTGAAVSKHYLHQARFLAKMSSDQPTVSNIQGNLLLAQAELLSNSGSRHWMFAGTAIRMAEIMRLNKDFHKKHSLKEQEVRRRTLWACLMFDRALSYFLAKHRTIDLENVGIPVPSNDASLVYHEETRGVTLGDLASYRRPSDLGMSAYLIKTVCIWSDMADFAVYSRRNLDKFAPTDPRSILAVRYHALQTWVESLHPSLCWSTANFHDQCTLGAGTTFVAMHFLLHSAACVAHQCYLPHLAMYTQLCDLVDGAGWSYLHREQSLLDICVTNALKIGEMLSYLVDPEQGGMFGRTALQTIWVASSLLVAANTFLWLEYAQDESYSGEEIQQKAKAYFQLAEQLLSSWVSEWRAAKQWLIALNVMKTLYKAAYLGEIHENMLSPGSTHSDDNSGDDFRPQPGDGYPSLISLPHLQASIKFATGDTSAKLIDMQSIWLQLSNGWPYGFSAPACLLTSTGGTGEAQVSYEMLDN</sequence>
<name>A0A428UV73_9HYPO</name>
<feature type="domain" description="Zn(2)-C6 fungal-type" evidence="6">
    <location>
        <begin position="26"/>
        <end position="68"/>
    </location>
</feature>
<evidence type="ECO:0000259" key="6">
    <source>
        <dbReference type="SMART" id="SM00066"/>
    </source>
</evidence>
<evidence type="ECO:0000313" key="8">
    <source>
        <dbReference type="EMBL" id="RSM18185.1"/>
    </source>
</evidence>
<evidence type="ECO:0000256" key="2">
    <source>
        <dbReference type="ARBA" id="ARBA00022723"/>
    </source>
</evidence>
<dbReference type="PANTHER" id="PTHR47338">
    <property type="entry name" value="ZN(II)2CYS6 TRANSCRIPTION FACTOR (EUROFUNG)-RELATED"/>
    <property type="match status" value="1"/>
</dbReference>
<keyword evidence="5" id="KW-0539">Nucleus</keyword>
<dbReference type="Pfam" id="PF04082">
    <property type="entry name" value="Fungal_trans"/>
    <property type="match status" value="1"/>
</dbReference>
<dbReference type="CDD" id="cd12148">
    <property type="entry name" value="fungal_TF_MHR"/>
    <property type="match status" value="1"/>
</dbReference>
<comment type="subcellular location">
    <subcellularLocation>
        <location evidence="1">Nucleus</location>
    </subcellularLocation>
</comment>
<evidence type="ECO:0000313" key="9">
    <source>
        <dbReference type="Proteomes" id="UP000288429"/>
    </source>
</evidence>
<dbReference type="GO" id="GO:0000981">
    <property type="term" value="F:DNA-binding transcription factor activity, RNA polymerase II-specific"/>
    <property type="evidence" value="ECO:0007669"/>
    <property type="project" value="InterPro"/>
</dbReference>
<reference evidence="8 9" key="1">
    <citation type="submission" date="2017-06" db="EMBL/GenBank/DDBJ databases">
        <title>Cmopartive genomic analysis of Ambrosia Fusariam Clade fungi.</title>
        <authorList>
            <person name="Stajich J.E."/>
            <person name="Carrillo J."/>
            <person name="Kijimoto T."/>
            <person name="Eskalen A."/>
            <person name="O'Donnell K."/>
            <person name="Kasson M."/>
        </authorList>
    </citation>
    <scope>NUCLEOTIDE SEQUENCE [LARGE SCALE GENOMIC DNA]</scope>
    <source>
        <strain evidence="8 9">NRRL 20438</strain>
    </source>
</reference>
<evidence type="ECO:0000259" key="7">
    <source>
        <dbReference type="SMART" id="SM00906"/>
    </source>
</evidence>
<dbReference type="SMART" id="SM00906">
    <property type="entry name" value="Fungal_trans"/>
    <property type="match status" value="1"/>
</dbReference>
<dbReference type="GO" id="GO:0003677">
    <property type="term" value="F:DNA binding"/>
    <property type="evidence" value="ECO:0007669"/>
    <property type="project" value="InterPro"/>
</dbReference>
<dbReference type="Proteomes" id="UP000288429">
    <property type="component" value="Unassembled WGS sequence"/>
</dbReference>
<evidence type="ECO:0000256" key="5">
    <source>
        <dbReference type="ARBA" id="ARBA00023242"/>
    </source>
</evidence>
<dbReference type="Gene3D" id="4.10.240.10">
    <property type="entry name" value="Zn(2)-C6 fungal-type DNA-binding domain"/>
    <property type="match status" value="1"/>
</dbReference>
<evidence type="ECO:0008006" key="10">
    <source>
        <dbReference type="Google" id="ProtNLM"/>
    </source>
</evidence>
<dbReference type="InterPro" id="IPR036864">
    <property type="entry name" value="Zn2-C6_fun-type_DNA-bd_sf"/>
</dbReference>
<dbReference type="GO" id="GO:0008270">
    <property type="term" value="F:zinc ion binding"/>
    <property type="evidence" value="ECO:0007669"/>
    <property type="project" value="InterPro"/>
</dbReference>
<proteinExistence type="predicted"/>
<feature type="domain" description="Xylanolytic transcriptional activator regulatory" evidence="7">
    <location>
        <begin position="224"/>
        <end position="296"/>
    </location>
</feature>
<dbReference type="EMBL" id="NIZV01000024">
    <property type="protein sequence ID" value="RSM18185.1"/>
    <property type="molecule type" value="Genomic_DNA"/>
</dbReference>